<sequence>KRPPLIYFENGTIGVNFLGFKASAGLGGLLTGNMADGGLHAEAGTPFGQSAGAGINGNVDENGQSRGYKYSYRQDAGFCKFYRFETPWNPIKIDCSTVSSFFQIPSPITFENGNVGVNFLGFKASAGLGGLLTGNAAHGGLQASAETPFGQAAKAGLGGGVDGQGRSLGGLYAGATAGGGVSAGAGLAGDTSVEGSSGGAYAGASAGGATVVKTRTKATGFVKPIEVEKEVEVSSPLVVQKHFEISSVPVEEKQVEVVEQAKPQTTYVERTVIPNYVEKTIQVPSYVEKTIRVPTVIEKKVRVPAAPTVIEKTVAAPPANVQFEKSSVEEVIVPQPVTVVKTTKVRTRPHRLHLRKHLRSRRWLWGRLWGEVMAVVTEVATAVVLVEVLAEVMEEVTEAIPISTLGAVNKLVSGIVGGTSGSFSVSKSVGASTY</sequence>
<reference evidence="1 2" key="1">
    <citation type="journal article" date="2023" name="Insect Mol. Biol.">
        <title>Genome sequencing provides insights into the evolution of gene families encoding plant cell wall-degrading enzymes in longhorned beetles.</title>
        <authorList>
            <person name="Shin N.R."/>
            <person name="Okamura Y."/>
            <person name="Kirsch R."/>
            <person name="Pauchet Y."/>
        </authorList>
    </citation>
    <scope>NUCLEOTIDE SEQUENCE [LARGE SCALE GENOMIC DNA]</scope>
    <source>
        <strain evidence="1">EAD_L_NR</strain>
    </source>
</reference>
<evidence type="ECO:0000313" key="1">
    <source>
        <dbReference type="EMBL" id="KAJ8915911.1"/>
    </source>
</evidence>
<dbReference type="Proteomes" id="UP001159042">
    <property type="component" value="Unassembled WGS sequence"/>
</dbReference>
<proteinExistence type="predicted"/>
<gene>
    <name evidence="1" type="ORF">NQ315_015526</name>
</gene>
<keyword evidence="2" id="KW-1185">Reference proteome</keyword>
<feature type="non-terminal residue" evidence="1">
    <location>
        <position position="1"/>
    </location>
</feature>
<accession>A0AAV8VQ22</accession>
<dbReference type="EMBL" id="JANEYG010000048">
    <property type="protein sequence ID" value="KAJ8915911.1"/>
    <property type="molecule type" value="Genomic_DNA"/>
</dbReference>
<comment type="caution">
    <text evidence="1">The sequence shown here is derived from an EMBL/GenBank/DDBJ whole genome shotgun (WGS) entry which is preliminary data.</text>
</comment>
<name>A0AAV8VQ22_9CUCU</name>
<dbReference type="AlphaFoldDB" id="A0AAV8VQ22"/>
<protein>
    <submittedName>
        <fullName evidence="1">Uncharacterized protein</fullName>
    </submittedName>
</protein>
<evidence type="ECO:0000313" key="2">
    <source>
        <dbReference type="Proteomes" id="UP001159042"/>
    </source>
</evidence>
<organism evidence="1 2">
    <name type="scientific">Exocentrus adspersus</name>
    <dbReference type="NCBI Taxonomy" id="1586481"/>
    <lineage>
        <taxon>Eukaryota</taxon>
        <taxon>Metazoa</taxon>
        <taxon>Ecdysozoa</taxon>
        <taxon>Arthropoda</taxon>
        <taxon>Hexapoda</taxon>
        <taxon>Insecta</taxon>
        <taxon>Pterygota</taxon>
        <taxon>Neoptera</taxon>
        <taxon>Endopterygota</taxon>
        <taxon>Coleoptera</taxon>
        <taxon>Polyphaga</taxon>
        <taxon>Cucujiformia</taxon>
        <taxon>Chrysomeloidea</taxon>
        <taxon>Cerambycidae</taxon>
        <taxon>Lamiinae</taxon>
        <taxon>Acanthocinini</taxon>
        <taxon>Exocentrus</taxon>
    </lineage>
</organism>